<proteinExistence type="predicted"/>
<organism evidence="1 2">
    <name type="scientific">Paenibacillus baekrokdamisoli</name>
    <dbReference type="NCBI Taxonomy" id="1712516"/>
    <lineage>
        <taxon>Bacteria</taxon>
        <taxon>Bacillati</taxon>
        <taxon>Bacillota</taxon>
        <taxon>Bacilli</taxon>
        <taxon>Bacillales</taxon>
        <taxon>Paenibacillaceae</taxon>
        <taxon>Paenibacillus</taxon>
    </lineage>
</organism>
<dbReference type="Gene3D" id="3.30.70.1280">
    <property type="entry name" value="SP0830-like domains"/>
    <property type="match status" value="1"/>
</dbReference>
<dbReference type="PANTHER" id="PTHR36439">
    <property type="entry name" value="BLL4334 PROTEIN"/>
    <property type="match status" value="1"/>
</dbReference>
<protein>
    <submittedName>
        <fullName evidence="1">Uncharacterized protein</fullName>
    </submittedName>
</protein>
<dbReference type="PIRSF" id="PIRSF008502">
    <property type="entry name" value="UCP008502"/>
    <property type="match status" value="1"/>
</dbReference>
<dbReference type="SUPFAM" id="SSF160379">
    <property type="entry name" value="SP0830-like"/>
    <property type="match status" value="1"/>
</dbReference>
<dbReference type="Pfam" id="PF08002">
    <property type="entry name" value="DUF1697"/>
    <property type="match status" value="1"/>
</dbReference>
<accession>A0A3G9J6L5</accession>
<evidence type="ECO:0000313" key="2">
    <source>
        <dbReference type="Proteomes" id="UP000275368"/>
    </source>
</evidence>
<dbReference type="RefSeq" id="WP_125655535.1">
    <property type="nucleotide sequence ID" value="NZ_AP019308.1"/>
</dbReference>
<keyword evidence="2" id="KW-1185">Reference proteome</keyword>
<gene>
    <name evidence="1" type="ORF">Back11_18180</name>
</gene>
<dbReference type="Proteomes" id="UP000275368">
    <property type="component" value="Chromosome"/>
</dbReference>
<dbReference type="PANTHER" id="PTHR36439:SF1">
    <property type="entry name" value="DUF1697 DOMAIN-CONTAINING PROTEIN"/>
    <property type="match status" value="1"/>
</dbReference>
<name>A0A3G9J6L5_9BACL</name>
<reference evidence="1 2" key="1">
    <citation type="submission" date="2018-11" db="EMBL/GenBank/DDBJ databases">
        <title>Complete genome sequence of Paenibacillus baekrokdamisoli strain KCTC 33723.</title>
        <authorList>
            <person name="Kang S.W."/>
            <person name="Lee K.C."/>
            <person name="Kim K.K."/>
            <person name="Kim J.S."/>
            <person name="Kim D.S."/>
            <person name="Ko S.H."/>
            <person name="Yang S.H."/>
            <person name="Lee J.S."/>
        </authorList>
    </citation>
    <scope>NUCLEOTIDE SEQUENCE [LARGE SCALE GENOMIC DNA]</scope>
    <source>
        <strain evidence="1 2">KCTC 33723</strain>
    </source>
</reference>
<dbReference type="AlphaFoldDB" id="A0A3G9J6L5"/>
<dbReference type="EMBL" id="AP019308">
    <property type="protein sequence ID" value="BBH20473.1"/>
    <property type="molecule type" value="Genomic_DNA"/>
</dbReference>
<dbReference type="OrthoDB" id="9806494at2"/>
<sequence length="180" mass="19877">MAIYIALLRGINVGGKKKIKMSELKTALQTMGLARVQTYIQSGNVLFESDEGPASLRSRIEQEILSVFDMSVTVILRSAEEFEAIIANDPYADVSLSEGESIHISVLLEAPSQEEINVLARYSDEKDEFHIHGSEMYFYFRQSVLDSQLAKNLQKLGGTGTSRNRSTIIKLAALAASMTV</sequence>
<evidence type="ECO:0000313" key="1">
    <source>
        <dbReference type="EMBL" id="BBH20473.1"/>
    </source>
</evidence>
<dbReference type="InterPro" id="IPR012545">
    <property type="entry name" value="DUF1697"/>
</dbReference>
<dbReference type="KEGG" id="pbk:Back11_18180"/>